<comment type="caution">
    <text evidence="6">The sequence shown here is derived from an EMBL/GenBank/DDBJ whole genome shotgun (WGS) entry which is preliminary data.</text>
</comment>
<name>A0ABX1TSP0_9PROT</name>
<evidence type="ECO:0000259" key="5">
    <source>
        <dbReference type="PROSITE" id="PS50850"/>
    </source>
</evidence>
<keyword evidence="2 4" id="KW-1133">Transmembrane helix</keyword>
<dbReference type="PROSITE" id="PS50850">
    <property type="entry name" value="MFS"/>
    <property type="match status" value="1"/>
</dbReference>
<keyword evidence="3 4" id="KW-0472">Membrane</keyword>
<gene>
    <name evidence="6" type="ORF">E4Q23_05570</name>
</gene>
<feature type="transmembrane region" description="Helical" evidence="4">
    <location>
        <begin position="342"/>
        <end position="363"/>
    </location>
</feature>
<protein>
    <submittedName>
        <fullName evidence="6">MFS transporter</fullName>
    </submittedName>
</protein>
<dbReference type="Gene3D" id="1.20.1250.20">
    <property type="entry name" value="MFS general substrate transporter like domains"/>
    <property type="match status" value="1"/>
</dbReference>
<feature type="transmembrane region" description="Helical" evidence="4">
    <location>
        <begin position="369"/>
        <end position="391"/>
    </location>
</feature>
<feature type="transmembrane region" description="Helical" evidence="4">
    <location>
        <begin position="277"/>
        <end position="300"/>
    </location>
</feature>
<dbReference type="InterPro" id="IPR036259">
    <property type="entry name" value="MFS_trans_sf"/>
</dbReference>
<dbReference type="EMBL" id="SPMY01000016">
    <property type="protein sequence ID" value="NMQ27269.1"/>
    <property type="molecule type" value="Genomic_DNA"/>
</dbReference>
<feature type="transmembrane region" description="Helical" evidence="4">
    <location>
        <begin position="140"/>
        <end position="159"/>
    </location>
</feature>
<keyword evidence="1 4" id="KW-0812">Transmembrane</keyword>
<accession>A0ABX1TSP0</accession>
<dbReference type="SUPFAM" id="SSF103473">
    <property type="entry name" value="MFS general substrate transporter"/>
    <property type="match status" value="1"/>
</dbReference>
<feature type="transmembrane region" description="Helical" evidence="4">
    <location>
        <begin position="79"/>
        <end position="98"/>
    </location>
</feature>
<dbReference type="Pfam" id="PF07690">
    <property type="entry name" value="MFS_1"/>
    <property type="match status" value="1"/>
</dbReference>
<sequence>MTAVTVAAPHYRRNIGLLAAAQALLLTNGVTLVAINGLLGLQLATDQRLATLPITTYVIGAALAAVPAALFMKRHGRRAGFMLGAAFGIAGALLSAFAVHAASFWLLCLGTVFAGVYNAFGQQYRFAAVDAAPADWTSKAISLTLAGGIVGGVIGPQVGILTRHLLPTTYLASYVALAAFAALAMLIASRLDIPLPAVREQQAAGRPFAEIACQPTFIVAVVAAACGYATMNLLMTATPLAMDICGLPFADTAFILQWHVIGMFAPSFFTGHLIKRFGVLLVLLVGAALVLVCIGVALSGVSLMHFWWALLLLGIGWNFLFVGGTTLLIESCRPEEKAKVQGSNDFIVLGVQGLTSFAAGLLISDGGWATLNLLALPIVSLTALASLGLAISRRRHA</sequence>
<proteinExistence type="predicted"/>
<feature type="domain" description="Major facilitator superfamily (MFS) profile" evidence="5">
    <location>
        <begin position="216"/>
        <end position="397"/>
    </location>
</feature>
<evidence type="ECO:0000256" key="1">
    <source>
        <dbReference type="ARBA" id="ARBA00022692"/>
    </source>
</evidence>
<dbReference type="RefSeq" id="WP_169065737.1">
    <property type="nucleotide sequence ID" value="NZ_SPMY01000016.1"/>
</dbReference>
<dbReference type="PANTHER" id="PTHR23534">
    <property type="entry name" value="MFS PERMEASE"/>
    <property type="match status" value="1"/>
</dbReference>
<dbReference type="InterPro" id="IPR011701">
    <property type="entry name" value="MFS"/>
</dbReference>
<dbReference type="PANTHER" id="PTHR23534:SF1">
    <property type="entry name" value="MAJOR FACILITATOR SUPERFAMILY PROTEIN"/>
    <property type="match status" value="1"/>
</dbReference>
<evidence type="ECO:0000313" key="7">
    <source>
        <dbReference type="Proteomes" id="UP000749010"/>
    </source>
</evidence>
<feature type="transmembrane region" description="Helical" evidence="4">
    <location>
        <begin position="104"/>
        <end position="120"/>
    </location>
</feature>
<feature type="transmembrane region" description="Helical" evidence="4">
    <location>
        <begin position="171"/>
        <end position="191"/>
    </location>
</feature>
<feature type="transmembrane region" description="Helical" evidence="4">
    <location>
        <begin position="50"/>
        <end position="72"/>
    </location>
</feature>
<dbReference type="Proteomes" id="UP000749010">
    <property type="component" value="Unassembled WGS sequence"/>
</dbReference>
<reference evidence="6 7" key="1">
    <citation type="submission" date="2019-03" db="EMBL/GenBank/DDBJ databases">
        <title>Metabolic reconstructions from genomes of highly enriched 'Candidatus Accumulibacter' and 'Candidatus Competibacter' bioreactor populations.</title>
        <authorList>
            <person name="Annavajhala M.K."/>
            <person name="Welles L."/>
            <person name="Abbas B."/>
            <person name="Sorokin D."/>
            <person name="Park H."/>
            <person name="Van Loosdrecht M."/>
            <person name="Chandran K."/>
        </authorList>
    </citation>
    <scope>NUCLEOTIDE SEQUENCE [LARGE SCALE GENOMIC DNA]</scope>
    <source>
        <strain evidence="6 7">SBR_S</strain>
    </source>
</reference>
<organism evidence="6 7">
    <name type="scientific">Candidatus Accumulibacter phosphatis</name>
    <dbReference type="NCBI Taxonomy" id="327160"/>
    <lineage>
        <taxon>Bacteria</taxon>
        <taxon>Pseudomonadati</taxon>
        <taxon>Pseudomonadota</taxon>
        <taxon>Betaproteobacteria</taxon>
        <taxon>Candidatus Accumulibacter</taxon>
    </lineage>
</organism>
<evidence type="ECO:0000256" key="4">
    <source>
        <dbReference type="SAM" id="Phobius"/>
    </source>
</evidence>
<evidence type="ECO:0000313" key="6">
    <source>
        <dbReference type="EMBL" id="NMQ27269.1"/>
    </source>
</evidence>
<feature type="transmembrane region" description="Helical" evidence="4">
    <location>
        <begin position="212"/>
        <end position="234"/>
    </location>
</feature>
<evidence type="ECO:0000256" key="3">
    <source>
        <dbReference type="ARBA" id="ARBA00023136"/>
    </source>
</evidence>
<feature type="transmembrane region" description="Helical" evidence="4">
    <location>
        <begin position="306"/>
        <end position="330"/>
    </location>
</feature>
<evidence type="ECO:0000256" key="2">
    <source>
        <dbReference type="ARBA" id="ARBA00022989"/>
    </source>
</evidence>
<keyword evidence="7" id="KW-1185">Reference proteome</keyword>
<dbReference type="InterPro" id="IPR020846">
    <property type="entry name" value="MFS_dom"/>
</dbReference>